<keyword evidence="4" id="KW-1185">Reference proteome</keyword>
<name>A0ABS8RGT7_DATST</name>
<evidence type="ECO:0000256" key="2">
    <source>
        <dbReference type="SAM" id="Phobius"/>
    </source>
</evidence>
<gene>
    <name evidence="3" type="ORF">HAX54_031548</name>
</gene>
<evidence type="ECO:0000313" key="3">
    <source>
        <dbReference type="EMBL" id="MCD7446065.1"/>
    </source>
</evidence>
<proteinExistence type="predicted"/>
<reference evidence="3 4" key="1">
    <citation type="journal article" date="2021" name="BMC Genomics">
        <title>Datura genome reveals duplications of psychoactive alkaloid biosynthetic genes and high mutation rate following tissue culture.</title>
        <authorList>
            <person name="Rajewski A."/>
            <person name="Carter-House D."/>
            <person name="Stajich J."/>
            <person name="Litt A."/>
        </authorList>
    </citation>
    <scope>NUCLEOTIDE SEQUENCE [LARGE SCALE GENOMIC DNA]</scope>
    <source>
        <strain evidence="3">AR-01</strain>
    </source>
</reference>
<keyword evidence="2" id="KW-0812">Transmembrane</keyword>
<feature type="region of interest" description="Disordered" evidence="1">
    <location>
        <begin position="67"/>
        <end position="104"/>
    </location>
</feature>
<evidence type="ECO:0000256" key="1">
    <source>
        <dbReference type="SAM" id="MobiDB-lite"/>
    </source>
</evidence>
<evidence type="ECO:0000313" key="4">
    <source>
        <dbReference type="Proteomes" id="UP000823775"/>
    </source>
</evidence>
<accession>A0ABS8RGT7</accession>
<dbReference type="PANTHER" id="PTHR36595:SF1">
    <property type="entry name" value="TRANSMEMBRANE PROTEIN"/>
    <property type="match status" value="1"/>
</dbReference>
<feature type="transmembrane region" description="Helical" evidence="2">
    <location>
        <begin position="15"/>
        <end position="33"/>
    </location>
</feature>
<dbReference type="EMBL" id="JACEIK010000004">
    <property type="protein sequence ID" value="MCD7446065.1"/>
    <property type="molecule type" value="Genomic_DNA"/>
</dbReference>
<comment type="caution">
    <text evidence="3">The sequence shown here is derived from an EMBL/GenBank/DDBJ whole genome shotgun (WGS) entry which is preliminary data.</text>
</comment>
<dbReference type="PANTHER" id="PTHR36595">
    <property type="entry name" value="TRANSMEMBRANE PROTEIN"/>
    <property type="match status" value="1"/>
</dbReference>
<keyword evidence="2" id="KW-0472">Membrane</keyword>
<protein>
    <submittedName>
        <fullName evidence="3">Uncharacterized protein</fullName>
    </submittedName>
</protein>
<organism evidence="3 4">
    <name type="scientific">Datura stramonium</name>
    <name type="common">Jimsonweed</name>
    <name type="synonym">Common thornapple</name>
    <dbReference type="NCBI Taxonomy" id="4076"/>
    <lineage>
        <taxon>Eukaryota</taxon>
        <taxon>Viridiplantae</taxon>
        <taxon>Streptophyta</taxon>
        <taxon>Embryophyta</taxon>
        <taxon>Tracheophyta</taxon>
        <taxon>Spermatophyta</taxon>
        <taxon>Magnoliopsida</taxon>
        <taxon>eudicotyledons</taxon>
        <taxon>Gunneridae</taxon>
        <taxon>Pentapetalae</taxon>
        <taxon>asterids</taxon>
        <taxon>lamiids</taxon>
        <taxon>Solanales</taxon>
        <taxon>Solanaceae</taxon>
        <taxon>Solanoideae</taxon>
        <taxon>Datureae</taxon>
        <taxon>Datura</taxon>
    </lineage>
</organism>
<dbReference type="Proteomes" id="UP000823775">
    <property type="component" value="Unassembled WGS sequence"/>
</dbReference>
<feature type="compositionally biased region" description="Acidic residues" evidence="1">
    <location>
        <begin position="81"/>
        <end position="101"/>
    </location>
</feature>
<sequence length="144" mass="16258">MLSSTFELLNQANSINSFVAFIFCNLIIVILLVNNNSSSSKNCDNKLVSDQKNCSVLDKNNGVEATSSINVAAARDNDKNNDDDDDDEERRDDEEEEEDDELTRKVEEFIQKDVATIQAQLTHIVRFGLTDFTDFIKSKNVDIM</sequence>
<keyword evidence="2" id="KW-1133">Transmembrane helix</keyword>